<dbReference type="Gene3D" id="1.10.10.60">
    <property type="entry name" value="Homeodomain-like"/>
    <property type="match status" value="1"/>
</dbReference>
<evidence type="ECO:0000256" key="2">
    <source>
        <dbReference type="ARBA" id="ARBA00023125"/>
    </source>
</evidence>
<evidence type="ECO:0000256" key="1">
    <source>
        <dbReference type="ARBA" id="ARBA00023015"/>
    </source>
</evidence>
<dbReference type="SMART" id="SM00342">
    <property type="entry name" value="HTH_ARAC"/>
    <property type="match status" value="1"/>
</dbReference>
<dbReference type="PROSITE" id="PS01124">
    <property type="entry name" value="HTH_ARAC_FAMILY_2"/>
    <property type="match status" value="1"/>
</dbReference>
<evidence type="ECO:0000313" key="5">
    <source>
        <dbReference type="EMBL" id="GAA1990849.1"/>
    </source>
</evidence>
<accession>A0ABP5E325</accession>
<name>A0ABP5E325_9PSEU</name>
<protein>
    <submittedName>
        <fullName evidence="5">Helix-turn-helix transcriptional regulator</fullName>
    </submittedName>
</protein>
<proteinExistence type="predicted"/>
<keyword evidence="2" id="KW-0238">DNA-binding</keyword>
<keyword evidence="6" id="KW-1185">Reference proteome</keyword>
<dbReference type="InterPro" id="IPR009057">
    <property type="entry name" value="Homeodomain-like_sf"/>
</dbReference>
<dbReference type="InterPro" id="IPR050204">
    <property type="entry name" value="AraC_XylS_family_regulators"/>
</dbReference>
<evidence type="ECO:0000256" key="3">
    <source>
        <dbReference type="ARBA" id="ARBA00023163"/>
    </source>
</evidence>
<evidence type="ECO:0000259" key="4">
    <source>
        <dbReference type="PROSITE" id="PS01124"/>
    </source>
</evidence>
<dbReference type="SUPFAM" id="SSF46689">
    <property type="entry name" value="Homeodomain-like"/>
    <property type="match status" value="2"/>
</dbReference>
<sequence>MVDPHFVLRVVDCTDQHAHWSPPETTSDAQVVLVRRGRFRLESRGRRVTIDPTTGYLHPPGHETRFAHPAGGDTCTSITLPGHALTAGVEAARSPAVRVDARLELAHRALLRTGADPAFAGAEAVVDLLRLALRRHPGDAPAPGSHDLADRAREAVLADDPGGTGLVALAHLLETSPSHLSRTFRHHVGMTVSRYRNRVRISRALRRIDEGETNLASLAFDLGFSDQAHFTRTMRRELGHAPGRVRALLGGESR</sequence>
<dbReference type="InterPro" id="IPR037923">
    <property type="entry name" value="HTH-like"/>
</dbReference>
<dbReference type="InterPro" id="IPR035418">
    <property type="entry name" value="AraC-bd_2"/>
</dbReference>
<evidence type="ECO:0000313" key="6">
    <source>
        <dbReference type="Proteomes" id="UP001501116"/>
    </source>
</evidence>
<dbReference type="Pfam" id="PF14525">
    <property type="entry name" value="AraC_binding_2"/>
    <property type="match status" value="1"/>
</dbReference>
<dbReference type="Proteomes" id="UP001501116">
    <property type="component" value="Unassembled WGS sequence"/>
</dbReference>
<dbReference type="InterPro" id="IPR018060">
    <property type="entry name" value="HTH_AraC"/>
</dbReference>
<dbReference type="PANTHER" id="PTHR46796">
    <property type="entry name" value="HTH-TYPE TRANSCRIPTIONAL ACTIVATOR RHAS-RELATED"/>
    <property type="match status" value="1"/>
</dbReference>
<keyword evidence="1" id="KW-0805">Transcription regulation</keyword>
<feature type="domain" description="HTH araC/xylS-type" evidence="4">
    <location>
        <begin position="150"/>
        <end position="248"/>
    </location>
</feature>
<keyword evidence="3" id="KW-0804">Transcription</keyword>
<gene>
    <name evidence="5" type="ORF">GCM10009754_81590</name>
</gene>
<organism evidence="5 6">
    <name type="scientific">Amycolatopsis minnesotensis</name>
    <dbReference type="NCBI Taxonomy" id="337894"/>
    <lineage>
        <taxon>Bacteria</taxon>
        <taxon>Bacillati</taxon>
        <taxon>Actinomycetota</taxon>
        <taxon>Actinomycetes</taxon>
        <taxon>Pseudonocardiales</taxon>
        <taxon>Pseudonocardiaceae</taxon>
        <taxon>Amycolatopsis</taxon>
    </lineage>
</organism>
<dbReference type="SUPFAM" id="SSF51215">
    <property type="entry name" value="Regulatory protein AraC"/>
    <property type="match status" value="1"/>
</dbReference>
<reference evidence="6" key="1">
    <citation type="journal article" date="2019" name="Int. J. Syst. Evol. Microbiol.">
        <title>The Global Catalogue of Microorganisms (GCM) 10K type strain sequencing project: providing services to taxonomists for standard genome sequencing and annotation.</title>
        <authorList>
            <consortium name="The Broad Institute Genomics Platform"/>
            <consortium name="The Broad Institute Genome Sequencing Center for Infectious Disease"/>
            <person name="Wu L."/>
            <person name="Ma J."/>
        </authorList>
    </citation>
    <scope>NUCLEOTIDE SEQUENCE [LARGE SCALE GENOMIC DNA]</scope>
    <source>
        <strain evidence="6">JCM 14545</strain>
    </source>
</reference>
<dbReference type="EMBL" id="BAAANN010000057">
    <property type="protein sequence ID" value="GAA1990849.1"/>
    <property type="molecule type" value="Genomic_DNA"/>
</dbReference>
<dbReference type="Pfam" id="PF12833">
    <property type="entry name" value="HTH_18"/>
    <property type="match status" value="1"/>
</dbReference>
<comment type="caution">
    <text evidence="5">The sequence shown here is derived from an EMBL/GenBank/DDBJ whole genome shotgun (WGS) entry which is preliminary data.</text>
</comment>